<comment type="caution">
    <text evidence="1">The sequence shown here is derived from an EMBL/GenBank/DDBJ whole genome shotgun (WGS) entry which is preliminary data.</text>
</comment>
<evidence type="ECO:0000313" key="2">
    <source>
        <dbReference type="Proteomes" id="UP001239213"/>
    </source>
</evidence>
<evidence type="ECO:0000313" key="1">
    <source>
        <dbReference type="EMBL" id="KAK1475058.1"/>
    </source>
</evidence>
<accession>A0AAI9Y2N0</accession>
<dbReference type="EMBL" id="MPDP01000154">
    <property type="protein sequence ID" value="KAK1475058.1"/>
    <property type="molecule type" value="Genomic_DNA"/>
</dbReference>
<sequence>MLRAPTSSAADVTAQAVARTLAEGGAWERLRQATRARELVSNSWAGSIRGPTSLCLESITGILLPTISPTASALWWLA</sequence>
<dbReference type="AlphaFoldDB" id="A0AAI9Y2N0"/>
<organism evidence="1 2">
    <name type="scientific">Colletotrichum cuscutae</name>
    <dbReference type="NCBI Taxonomy" id="1209917"/>
    <lineage>
        <taxon>Eukaryota</taxon>
        <taxon>Fungi</taxon>
        <taxon>Dikarya</taxon>
        <taxon>Ascomycota</taxon>
        <taxon>Pezizomycotina</taxon>
        <taxon>Sordariomycetes</taxon>
        <taxon>Hypocreomycetidae</taxon>
        <taxon>Glomerellales</taxon>
        <taxon>Glomerellaceae</taxon>
        <taxon>Colletotrichum</taxon>
        <taxon>Colletotrichum acutatum species complex</taxon>
    </lineage>
</organism>
<reference evidence="1" key="1">
    <citation type="submission" date="2016-11" db="EMBL/GenBank/DDBJ databases">
        <title>The genome sequence of Colletotrichum cuscutae.</title>
        <authorList>
            <person name="Baroncelli R."/>
        </authorList>
    </citation>
    <scope>NUCLEOTIDE SEQUENCE</scope>
    <source>
        <strain evidence="1">IMI 304802</strain>
    </source>
</reference>
<keyword evidence="2" id="KW-1185">Reference proteome</keyword>
<gene>
    <name evidence="1" type="ORF">CCUS01_16978</name>
</gene>
<dbReference type="Proteomes" id="UP001239213">
    <property type="component" value="Unassembled WGS sequence"/>
</dbReference>
<protein>
    <submittedName>
        <fullName evidence="1">Uncharacterized protein</fullName>
    </submittedName>
</protein>
<name>A0AAI9Y2N0_9PEZI</name>
<proteinExistence type="predicted"/>